<dbReference type="AlphaFoldDB" id="A0A1L6TAT9"/>
<sequence length="71" mass="8269">MSLDERLIELETKFVFQEDMINQLNQVIIQQQAQLEQLTQALIQLKTKLAAQDVDQPASMIDPAYERPPHY</sequence>
<dbReference type="Gene3D" id="1.20.5.300">
    <property type="match status" value="1"/>
</dbReference>
<dbReference type="RefSeq" id="WP_017377879.1">
    <property type="nucleotide sequence ID" value="NZ_CP012508.1"/>
</dbReference>
<dbReference type="InterPro" id="IPR007236">
    <property type="entry name" value="SlyX"/>
</dbReference>
<dbReference type="Pfam" id="PF04102">
    <property type="entry name" value="SlyX"/>
    <property type="match status" value="1"/>
</dbReference>
<dbReference type="PANTHER" id="PTHR36508">
    <property type="entry name" value="PROTEIN SLYX"/>
    <property type="match status" value="1"/>
</dbReference>
<dbReference type="EMBL" id="CP012508">
    <property type="protein sequence ID" value="ALB22233.1"/>
    <property type="molecule type" value="Genomic_DNA"/>
</dbReference>
<evidence type="ECO:0000313" key="2">
    <source>
        <dbReference type="Proteomes" id="UP000029558"/>
    </source>
</evidence>
<accession>A0A1L6TAT9</accession>
<dbReference type="PANTHER" id="PTHR36508:SF1">
    <property type="entry name" value="PROTEIN SLYX"/>
    <property type="match status" value="1"/>
</dbReference>
<protein>
    <submittedName>
        <fullName evidence="1">SlyX</fullName>
    </submittedName>
</protein>
<evidence type="ECO:0000313" key="1">
    <source>
        <dbReference type="EMBL" id="ALB22233.1"/>
    </source>
</evidence>
<gene>
    <name evidence="1" type="ORF">KU39_1050</name>
</gene>
<proteinExistence type="predicted"/>
<organism evidence="1 2">
    <name type="scientific">Piscirickettsia salmonis</name>
    <dbReference type="NCBI Taxonomy" id="1238"/>
    <lineage>
        <taxon>Bacteria</taxon>
        <taxon>Pseudomonadati</taxon>
        <taxon>Pseudomonadota</taxon>
        <taxon>Gammaproteobacteria</taxon>
        <taxon>Thiotrichales</taxon>
        <taxon>Piscirickettsiaceae</taxon>
        <taxon>Piscirickettsia</taxon>
    </lineage>
</organism>
<reference evidence="1 2" key="1">
    <citation type="journal article" date="2014" name="Genome Announc.">
        <title>Comparative Genome Analysis of Two Isolates of the Fish Pathogen Piscirickettsia salmonis from Different Hosts Reveals Major Differences in Virulence-Associated Secretion Systems.</title>
        <authorList>
            <person name="Bohle H."/>
            <person name="Henriquez P."/>
            <person name="Grothusen H."/>
            <person name="Navas E."/>
            <person name="Sandoval A."/>
            <person name="Bustamante F."/>
            <person name="Bustos P."/>
            <person name="Mancilla M."/>
        </authorList>
    </citation>
    <scope>NUCLEOTIDE SEQUENCE [LARGE SCALE GENOMIC DNA]</scope>
    <source>
        <strain evidence="2">B1-32597</strain>
    </source>
</reference>
<dbReference type="Proteomes" id="UP000029558">
    <property type="component" value="Chromosome"/>
</dbReference>
<name>A0A1L6TAT9_PISSA</name>